<dbReference type="InterPro" id="IPR048519">
    <property type="entry name" value="Gfd2/YDR514C-like_C"/>
</dbReference>
<dbReference type="GO" id="GO:0003676">
    <property type="term" value="F:nucleic acid binding"/>
    <property type="evidence" value="ECO:0007669"/>
    <property type="project" value="InterPro"/>
</dbReference>
<dbReference type="AlphaFoldDB" id="A0A8H5N3Z7"/>
<feature type="region of interest" description="Disordered" evidence="1">
    <location>
        <begin position="275"/>
        <end position="303"/>
    </location>
</feature>
<dbReference type="Proteomes" id="UP000522262">
    <property type="component" value="Unassembled WGS sequence"/>
</dbReference>
<dbReference type="InterPro" id="IPR040151">
    <property type="entry name" value="Gfd2/YDR514C-like"/>
</dbReference>
<proteinExistence type="predicted"/>
<dbReference type="EMBL" id="JAAOAM010000072">
    <property type="protein sequence ID" value="KAF5551289.1"/>
    <property type="molecule type" value="Genomic_DNA"/>
</dbReference>
<dbReference type="PANTHER" id="PTHR28083">
    <property type="entry name" value="GOOD FOR FULL DBP5 ACTIVITY PROTEIN 2"/>
    <property type="match status" value="1"/>
</dbReference>
<comment type="caution">
    <text evidence="3">The sequence shown here is derived from an EMBL/GenBank/DDBJ whole genome shotgun (WGS) entry which is preliminary data.</text>
</comment>
<evidence type="ECO:0000313" key="3">
    <source>
        <dbReference type="EMBL" id="KAF5551289.1"/>
    </source>
</evidence>
<dbReference type="Gene3D" id="3.30.420.10">
    <property type="entry name" value="Ribonuclease H-like superfamily/Ribonuclease H"/>
    <property type="match status" value="1"/>
</dbReference>
<evidence type="ECO:0000256" key="1">
    <source>
        <dbReference type="SAM" id="MobiDB-lite"/>
    </source>
</evidence>
<gene>
    <name evidence="3" type="ORF">FMEXI_3407</name>
</gene>
<reference evidence="3 4" key="1">
    <citation type="submission" date="2020-05" db="EMBL/GenBank/DDBJ databases">
        <title>Identification and distribution of gene clusters putatively required for synthesis of sphingolipid metabolism inhibitors in phylogenetically diverse species of the filamentous fungus Fusarium.</title>
        <authorList>
            <person name="Kim H.-S."/>
            <person name="Busman M."/>
            <person name="Brown D.W."/>
            <person name="Divon H."/>
            <person name="Uhlig S."/>
            <person name="Proctor R.H."/>
        </authorList>
    </citation>
    <scope>NUCLEOTIDE SEQUENCE [LARGE SCALE GENOMIC DNA]</scope>
    <source>
        <strain evidence="3 4">NRRL 53147</strain>
    </source>
</reference>
<protein>
    <submittedName>
        <fullName evidence="3">QDE-2-interacting protein</fullName>
    </submittedName>
</protein>
<sequence length="303" mass="34169">MDSTESSPAEPAHKGILRDETVMLRWIFGYCRNAQLANGMSWPDIPQTSAPRRLNSDIKDLGFLSIDVDHFRVENGVIQRVEIGLSFLKAQSLQHLHGKCTQGGNLASGVIKSHHLVFGYKNAFHWKNYHFLFGKARPIKPSDVRAVLERLTRKPYVLVVHGGEQEFSLLSLLNIKLEPVFIIDTVKAAQFPLQLWYRYSLKQLLEEFEIPYSQLHVAGNDAHLTLRVLLMIVVRDAEIQPSGKRLPDWVPIFKAVAQSSLPPRPPTRREIAAMAEAEAERQTDGDRSERDTGLDDSKAITGS</sequence>
<dbReference type="InterPro" id="IPR036397">
    <property type="entry name" value="RNaseH_sf"/>
</dbReference>
<feature type="compositionally biased region" description="Basic and acidic residues" evidence="1">
    <location>
        <begin position="278"/>
        <end position="303"/>
    </location>
</feature>
<dbReference type="SUPFAM" id="SSF53098">
    <property type="entry name" value="Ribonuclease H-like"/>
    <property type="match status" value="1"/>
</dbReference>
<evidence type="ECO:0000313" key="4">
    <source>
        <dbReference type="Proteomes" id="UP000522262"/>
    </source>
</evidence>
<name>A0A8H5N3Z7_9HYPO</name>
<dbReference type="InterPro" id="IPR012337">
    <property type="entry name" value="RNaseH-like_sf"/>
</dbReference>
<dbReference type="Pfam" id="PF21762">
    <property type="entry name" value="DEDDh_C"/>
    <property type="match status" value="1"/>
</dbReference>
<keyword evidence="4" id="KW-1185">Reference proteome</keyword>
<evidence type="ECO:0000259" key="2">
    <source>
        <dbReference type="Pfam" id="PF21762"/>
    </source>
</evidence>
<accession>A0A8H5N3Z7</accession>
<feature type="domain" description="Gfd2/YDR514C-like C-terminal" evidence="2">
    <location>
        <begin position="63"/>
        <end position="231"/>
    </location>
</feature>
<dbReference type="PANTHER" id="PTHR28083:SF1">
    <property type="entry name" value="GOOD FOR FULL DBP5 ACTIVITY PROTEIN 2"/>
    <property type="match status" value="1"/>
</dbReference>
<organism evidence="3 4">
    <name type="scientific">Fusarium mexicanum</name>
    <dbReference type="NCBI Taxonomy" id="751941"/>
    <lineage>
        <taxon>Eukaryota</taxon>
        <taxon>Fungi</taxon>
        <taxon>Dikarya</taxon>
        <taxon>Ascomycota</taxon>
        <taxon>Pezizomycotina</taxon>
        <taxon>Sordariomycetes</taxon>
        <taxon>Hypocreomycetidae</taxon>
        <taxon>Hypocreales</taxon>
        <taxon>Nectriaceae</taxon>
        <taxon>Fusarium</taxon>
        <taxon>Fusarium fujikuroi species complex</taxon>
    </lineage>
</organism>